<gene>
    <name evidence="6" type="ORF">G6O67_004726</name>
</gene>
<dbReference type="Gene3D" id="1.10.3210.10">
    <property type="entry name" value="Hypothetical protein af1432"/>
    <property type="match status" value="1"/>
</dbReference>
<keyword evidence="2" id="KW-0547">Nucleotide-binding</keyword>
<dbReference type="InterPro" id="IPR000850">
    <property type="entry name" value="Adenylat/UMP-CMP_kin"/>
</dbReference>
<name>A0A8H4PQ34_9HYPO</name>
<evidence type="ECO:0000313" key="6">
    <source>
        <dbReference type="EMBL" id="KAF4508333.1"/>
    </source>
</evidence>
<dbReference type="SUPFAM" id="SSF109604">
    <property type="entry name" value="HD-domain/PDEase-like"/>
    <property type="match status" value="1"/>
</dbReference>
<evidence type="ECO:0000259" key="5">
    <source>
        <dbReference type="SMART" id="SM00471"/>
    </source>
</evidence>
<proteinExistence type="inferred from homology"/>
<dbReference type="PRINTS" id="PR00094">
    <property type="entry name" value="ADENYLTKNASE"/>
</dbReference>
<dbReference type="AlphaFoldDB" id="A0A8H4PQ34"/>
<dbReference type="HAMAP" id="MF_00235">
    <property type="entry name" value="Adenylate_kinase_Adk"/>
    <property type="match status" value="1"/>
</dbReference>
<evidence type="ECO:0000256" key="2">
    <source>
        <dbReference type="ARBA" id="ARBA00022741"/>
    </source>
</evidence>
<evidence type="ECO:0000256" key="4">
    <source>
        <dbReference type="RuleBase" id="RU003330"/>
    </source>
</evidence>
<reference evidence="6 7" key="1">
    <citation type="journal article" date="2020" name="Genome Biol. Evol.">
        <title>A new high-quality draft genome assembly of the Chinese cordyceps Ophiocordyceps sinensis.</title>
        <authorList>
            <person name="Shu R."/>
            <person name="Zhang J."/>
            <person name="Meng Q."/>
            <person name="Zhang H."/>
            <person name="Zhou G."/>
            <person name="Li M."/>
            <person name="Wu P."/>
            <person name="Zhao Y."/>
            <person name="Chen C."/>
            <person name="Qin Q."/>
        </authorList>
    </citation>
    <scope>NUCLEOTIDE SEQUENCE [LARGE SCALE GENOMIC DNA]</scope>
    <source>
        <strain evidence="6 7">IOZ07</strain>
    </source>
</reference>
<evidence type="ECO:0000313" key="7">
    <source>
        <dbReference type="Proteomes" id="UP000557566"/>
    </source>
</evidence>
<protein>
    <recommendedName>
        <fullName evidence="5">HD/PDEase domain-containing protein</fullName>
    </recommendedName>
</protein>
<comment type="similarity">
    <text evidence="4">Belongs to the adenylate kinase family.</text>
</comment>
<dbReference type="Pfam" id="PF00406">
    <property type="entry name" value="ADK"/>
    <property type="match status" value="1"/>
</dbReference>
<dbReference type="CDD" id="cd01428">
    <property type="entry name" value="ADK"/>
    <property type="match status" value="1"/>
</dbReference>
<keyword evidence="3 4" id="KW-0418">Kinase</keyword>
<dbReference type="Gene3D" id="3.40.50.300">
    <property type="entry name" value="P-loop containing nucleotide triphosphate hydrolases"/>
    <property type="match status" value="1"/>
</dbReference>
<dbReference type="OrthoDB" id="442176at2759"/>
<dbReference type="Pfam" id="PF13023">
    <property type="entry name" value="HD_3"/>
    <property type="match status" value="1"/>
</dbReference>
<dbReference type="SMART" id="SM00471">
    <property type="entry name" value="HDc"/>
    <property type="match status" value="1"/>
</dbReference>
<dbReference type="SUPFAM" id="SSF52540">
    <property type="entry name" value="P-loop containing nucleoside triphosphate hydrolases"/>
    <property type="match status" value="1"/>
</dbReference>
<feature type="domain" description="HD/PDEase" evidence="5">
    <location>
        <begin position="30"/>
        <end position="143"/>
    </location>
</feature>
<dbReference type="Proteomes" id="UP000557566">
    <property type="component" value="Unassembled WGS sequence"/>
</dbReference>
<keyword evidence="1 4" id="KW-0808">Transferase</keyword>
<dbReference type="PANTHER" id="PTHR23359">
    <property type="entry name" value="NUCLEOTIDE KINASE"/>
    <property type="match status" value="1"/>
</dbReference>
<dbReference type="GO" id="GO:0019205">
    <property type="term" value="F:nucleobase-containing compound kinase activity"/>
    <property type="evidence" value="ECO:0007669"/>
    <property type="project" value="InterPro"/>
</dbReference>
<dbReference type="GO" id="GO:0005524">
    <property type="term" value="F:ATP binding"/>
    <property type="evidence" value="ECO:0007669"/>
    <property type="project" value="InterPro"/>
</dbReference>
<dbReference type="EMBL" id="JAAVMX010000005">
    <property type="protein sequence ID" value="KAF4508333.1"/>
    <property type="molecule type" value="Genomic_DNA"/>
</dbReference>
<evidence type="ECO:0000256" key="1">
    <source>
        <dbReference type="ARBA" id="ARBA00022679"/>
    </source>
</evidence>
<evidence type="ECO:0000256" key="3">
    <source>
        <dbReference type="ARBA" id="ARBA00022777"/>
    </source>
</evidence>
<accession>A0A8H4PQ34</accession>
<comment type="caution">
    <text evidence="6">The sequence shown here is derived from an EMBL/GenBank/DDBJ whole genome shotgun (WGS) entry which is preliminary data.</text>
</comment>
<dbReference type="InterPro" id="IPR006674">
    <property type="entry name" value="HD_domain"/>
</dbReference>
<dbReference type="InterPro" id="IPR003607">
    <property type="entry name" value="HD/PDEase_dom"/>
</dbReference>
<organism evidence="6 7">
    <name type="scientific">Ophiocordyceps sinensis</name>
    <dbReference type="NCBI Taxonomy" id="72228"/>
    <lineage>
        <taxon>Eukaryota</taxon>
        <taxon>Fungi</taxon>
        <taxon>Dikarya</taxon>
        <taxon>Ascomycota</taxon>
        <taxon>Pezizomycotina</taxon>
        <taxon>Sordariomycetes</taxon>
        <taxon>Hypocreomycetidae</taxon>
        <taxon>Hypocreales</taxon>
        <taxon>Ophiocordycipitaceae</taxon>
        <taxon>Ophiocordyceps</taxon>
    </lineage>
</organism>
<dbReference type="InterPro" id="IPR027417">
    <property type="entry name" value="P-loop_NTPase"/>
</dbReference>
<dbReference type="GO" id="GO:0006139">
    <property type="term" value="P:nucleobase-containing compound metabolic process"/>
    <property type="evidence" value="ECO:0007669"/>
    <property type="project" value="InterPro"/>
</dbReference>
<keyword evidence="7" id="KW-1185">Reference proteome</keyword>
<sequence length="372" mass="41673">MININIQDVLSRLSDEPRRGWLARGIPRADCESVAEHSHAVSLICMAYAPEGQQAKATALAAAHDVAEAVTGDIIAADHVCKEAKLSRQRLAHLFIESIDLVAGPRFAELWREYEENRTEAAELVHDADKLQRLDRAFGYARRYPKLDLSDLKSDAMQIESHSMRQAAQHVLEKWTSWEQRRQTFVFVIGGPGVGKGTHCSKAAATLGAAHVSAGELLRREQARPGSRFRDFITQSFEMSIPVPPILIIDLVQETIQHEPCETIILDGFPLTEEQLEYFENEISIKYGTVLLNASSETLRRRLLGRAESSGRADDDLGKIGKRIEAFSMRPNPVMDHLQGREQPFFSIDGEADVDEVQAKFVECIQAILQQY</sequence>